<dbReference type="InParanoid" id="A0A7R8UXP4"/>
<dbReference type="SUPFAM" id="SSF56112">
    <property type="entry name" value="Protein kinase-like (PK-like)"/>
    <property type="match status" value="1"/>
</dbReference>
<dbReference type="GO" id="GO:0035267">
    <property type="term" value="C:NuA4 histone acetyltransferase complex"/>
    <property type="evidence" value="ECO:0007669"/>
    <property type="project" value="TreeGrafter"/>
</dbReference>
<dbReference type="InterPro" id="IPR016024">
    <property type="entry name" value="ARM-type_fold"/>
</dbReference>
<dbReference type="Gene3D" id="1.25.10.10">
    <property type="entry name" value="Leucine-rich Repeat Variant"/>
    <property type="match status" value="1"/>
</dbReference>
<feature type="domain" description="FATC" evidence="5">
    <location>
        <begin position="3802"/>
        <end position="3842"/>
    </location>
</feature>
<dbReference type="InterPro" id="IPR046807">
    <property type="entry name" value="Tra1_central"/>
</dbReference>
<dbReference type="InterPro" id="IPR050517">
    <property type="entry name" value="DDR_Repair_Kinase"/>
</dbReference>
<evidence type="ECO:0000256" key="1">
    <source>
        <dbReference type="ARBA" id="ARBA00007234"/>
    </source>
</evidence>
<dbReference type="FunCoup" id="A0A7R8UXP4">
    <property type="interactions" value="1411"/>
</dbReference>
<dbReference type="SUPFAM" id="SSF48452">
    <property type="entry name" value="TPR-like"/>
    <property type="match status" value="1"/>
</dbReference>
<dbReference type="Proteomes" id="UP000594454">
    <property type="component" value="Chromosome 4"/>
</dbReference>
<dbReference type="Pfam" id="PF20175">
    <property type="entry name" value="Tra1_central"/>
    <property type="match status" value="1"/>
</dbReference>
<dbReference type="PANTHER" id="PTHR11139:SF1">
    <property type="entry name" value="TRANSFORMATION_TRANSCRIPTION DOMAIN-ASSOCIATED PROTEIN"/>
    <property type="match status" value="1"/>
</dbReference>
<sequence length="3842" mass="440146">MSINYIQMPNPDVPQIDATQMNTFRSYVTILADPSGKDEIKLKAAQELSENFELIVQSTAYPPFLEHSMKIFIKILQDGEPQFILENTTQHVRKLILEMIHRLPISETLRPYVKPIISLMLKLLRTDNEENVLVCLRIIIELHKHFRPSYNTEIQHFLAFVKDIYKELPKHMSKIFEPSTPIVVKDLKELNLEQILSEAYTAKTIQIEKTEGGTASPAYNLLPKGLLSLKVLQELPIIVVLMYQIYKQLVHQEVEEFIPHIMETITLAPPIEQRLSPTFNKEIFVDFMGAQIKTLSFLAYIIRLFQDQIANHSASVVKGMISLMQLCPKEAANLRKELLVAARHIFATDLRLKFVPTIERLFDEEMLIGKGVTVDTIRPLAYSTLADLAHHVRQHLSLQVLEKAANLFSKNVHDESLATSIQTMSCKLLLNLVDCIRLRSETDSPKARDLLIMLLKVFALKFKTIAKVQLPQIMAKWKSMKAEQTNTQGQQINATDGAKDPLLDVPPTDQTFKLSSIGIPPPNNLSVTEYRSLVKTLVGGIKTITWGCASCRSPLTDIIPQGQQTKLFQPEEVLIFIDLVQWALEALDIYTINVPTVGQNANQMKMAGQVPRSKEEKEVLEHFSGVFLMMNSQNFQEIFAYTIDFMVERIYKNSALQVIANSFLANPATSPLFATVLVEYLLERMEEMGSNLERSNLYLRLFKLVFGSVSLFAAQNEHMLRPHLHNIVNRSMELAMTAKEPYNYFLLLRALFRSIGGGSHDLLYQEFLPLLPNLLEGLNRLQSGFHKQHMKDLFVELCLTVPVRLSSLLPYLPMLMDPLVSALNGSHTLISQGLRTLELCVDNLQPDFLYDHIQPVRADLMQALWRTLRNQDSAAVVAFRVLGKFGGGNRKMMIEPQRLEYHDKDTLSPAIIAYFQEHRKPIEFPVDMVIETAFNALNSNTTDPFYRKQSWEVIRCFLAASACLEDDKHTLQKLFMHPTFVEGNIGTFRAAQYKSQEVQARKTHQTALTGMIVAAATKELRESVFPIMVAVVRHYTMVAIAQQAGPFPYKHYVMNSSIDPLVLIDALAVCMGHEEKELCKPGQLCILLILETATQIMGNKERACRLPLMQYLAERMSALCYERPWYAKMGGCKALKCLYKHMAMRWLYQHLFVFLKAFMFVIMDLAGEVSSGAIDVAKNYLENMLRICMEPLKDCKNKELVDTQNKAMYEVIHELVRQVTSPNTLVREQAMASLRLIAELQNKTVTEVMDPHREVLVDIIPPRKHLFRHQPASAQIGLMDGNTFCTTLEPRLFTIDLSDNFHKLFFHELITLSEAEDSTLIKLDCYKHVTNLVPLRKSALRALAACHYITDGEYRDKIRSILFKVLEKNNPELQEAAFECMQKFISGFRIDKEVVNTNMRPLLITLGDYRNLTLNGTKRLSYLTQLFPSMFNEKFCEQLLQLVQKMSEISIQTHKGKNFLAVAKTGDFEQKITTIIGIFHQIPAASSKFIDSLCQLVLTTEKSLLIEPSCPYREPLFKFLLRYPTETINLFMADNNVVNGQWNRFMMYLIKHKDGLPFRDVMQKNKVRLMQLIHSNNQQSLQSYSVQQRYEAQHQAVLIVHTLIEFNDQWLATQDGIVSALRHLWMNDLYSTIELSVACDLWHLVGKVLLFHFSNNNHDIELLFQLLRALCLHFVPDFQFLRDFLQNTVAQTYPVEWKRKAFFHFVDNFNNPALSEELKAKILTTVLIPSFAVSFDKGEGNQLIGAPPAPYHEDDNNVVSVFISKVFDPEKPFANEDCVRIALLQFACLLVERASPHIHDGDANNKRQGNKLRRLMTFAWPCLLSKNCVDPTARYHGHLLLAHIIARLAIHKKIILQVFHSLLKGHALEARPVVRQALDVLTPAMPLRMEDENTMLTHWTKKIIVEEGHSMQQLFHILQLIVRHYKVYYPVRHHLVQHMINYMQRLGFPTTSSIDYRKLAVELAEVIIKWELQRIKDETAGSEGDDENAGEVKVGASGAIKRTIPDDPYENRKKLATGETVPQQQPVAGSSRSQAKIEAASRPIDKVHCDTVLNFLIRLACQVNDLQTTPGIASPGESLSRRCVMLLKMAMKPDVWSQPFDLKLGWMDKVFGSVESQQANFGNICTGLELLTFLLTILKKDQILAIIRPIQRGLAACVTCQNTRVIRLMHALLSRLMSIFPCDSHNKHEELETLYVTVSKMIQEGLATYEKTPQPNPSTLFGTLMILKACCINNQSYIDRLIMPFIRLLNRLAKDHTSTNTTANSAQVEGSSLALELLILSLDLVKNRVVVMGVEIRKIFIGQILVSLIEKCTDSKILKSIVKMIEDWMKNKNPPVTVTQAPTLREKSILLVKLMHYVEKRFADDQELNAQYLELVNYIYRDDQLKQTELTAKLEGAFLAGLRCNQPHIRAKFFEVFDGSMRRRLHDRLLYIICSQAWDAIGPHYWIKQCIELLILTTNTSTQIQNANEMHLLPSISSVINCADSEEKKDFVIYTPLQTDQSEQLETIEDKEDVFDMDMSVDSNISRREDSERPVPNRQALLTRLISRQAEFLEANRKIRTEQLLVATAQLCHMDTQLAERIWLDIFPKMWSILDEGQQQAIVREIVPFLSSGIHVIQKDCHPSAVNTFVEALTHCDPQIYIPPNLITYLGKAHNLWHRMTLLLEEMVLDWPAKKDRYQDHSDIDLSEYDLLENTNSIIYDPLSQMYSALQEEDLWAGLWLRYAKYPETNTAIAYEQMGFFEEAQGAYDLAMSKFKQEVSSGPAQIDINSELMLWENHWIRCAKELNQWDILLDYAQSHKDKKSFLIMECAWRVPDWNLMKQALIKVEQTNPKQDGYKVNLYRGFLAMLNQEEQQLSNVERYVEMASHHCMREWRRLPHIVSHIHLPILQAAQQIMELSEAMNIHQGLQEMRAHALHDMKAIVKTWRNRLPVIADDLSHWSDIFTWRQHHYQIITQHLEQQQEQNNPTMLGVHASVQAIIHFGKMARKHNLTGVCQESLSRIYTIPSVPIVDCFQKIRQQVKCYLQMASVSGRVELNEALKVIESTNLNYFSREMTAEFYALKGLLLALIGRSEDANKAFSAAIQLHDGLTKAWALWGDYLEQKFTLDSPSNRQMTIGVSAMTCFLHACRHQNESKTRKYLAKVLWLLSYDDAKGSLMDALEKYAVGVPPLHWLPWIPQLLCCLVQYEGSVILNLLSQVGRMYPQAVYFPIRTLYLTLKIERREKHKSAEQALLANKLQTSGTQTTDQNQQSTANSTGGQQPQSSDGQMKATLQMWRCSKVMHVQREIHPTVLNSLEGIVDQMVWFRENWYEEILRQLRQGLIKCYAIAFDNRKVVSEATITPHTLHFVKKLVSIFGIGIENISSSAVSVPLSAASDSLAKRAQATVQDPAFQKMKEQFTNEFDFSQPGAMKLHNLINKLKKWIKVLEAKTKQLPKSFLIEEKCRFLSNFSQKTAEVELPGELLLPGPSHYHIRIARFMPRVEIVQKHNTAARRLYIRGTNGKVYPYLVVNDSGLADARREERVLQLLRMLNHYLAKQKETSRRFLHITVPRVVPVSPQMRFVEDNPASISLLDIYKSGCNKVGIEHDTPITRYYERLAEVQARGSQTNHSVLRDILREVQTQMVPKTLLKDWTLRNFRSPTDYWQFRKMFTLQLSLACLCEHALHFTRLNADMMYVHQDSGLINISYFKFDVNDALGSLEANRPVPFRLTPNIAEYLSPIGIAGPLTASVIATARCLVQPNFKLPTILKAILRDEIIAVYKKQVKDEKPVVDTNGEIVSIESTEMENIIKLVNKAVDDIMDRLNKISYFDSASSNKMASLVQAATNPDNLCRMDPAWHPWL</sequence>
<organism evidence="6 7">
    <name type="scientific">Hermetia illucens</name>
    <name type="common">Black soldier fly</name>
    <dbReference type="NCBI Taxonomy" id="343691"/>
    <lineage>
        <taxon>Eukaryota</taxon>
        <taxon>Metazoa</taxon>
        <taxon>Ecdysozoa</taxon>
        <taxon>Arthropoda</taxon>
        <taxon>Hexapoda</taxon>
        <taxon>Insecta</taxon>
        <taxon>Pterygota</taxon>
        <taxon>Neoptera</taxon>
        <taxon>Endopterygota</taxon>
        <taxon>Diptera</taxon>
        <taxon>Brachycera</taxon>
        <taxon>Stratiomyomorpha</taxon>
        <taxon>Stratiomyidae</taxon>
        <taxon>Hermetiinae</taxon>
        <taxon>Hermetia</taxon>
    </lineage>
</organism>
<dbReference type="OrthoDB" id="5570127at2759"/>
<gene>
    <name evidence="6" type="ORF">HERILL_LOCUS11098</name>
</gene>
<keyword evidence="7" id="KW-1185">Reference proteome</keyword>
<dbReference type="PANTHER" id="PTHR11139">
    <property type="entry name" value="ATAXIA TELANGIECTASIA MUTATED ATM -RELATED"/>
    <property type="match status" value="1"/>
</dbReference>
<dbReference type="Pfam" id="PF00454">
    <property type="entry name" value="PI3_PI4_kinase"/>
    <property type="match status" value="1"/>
</dbReference>
<dbReference type="InterPro" id="IPR003152">
    <property type="entry name" value="FATC_dom"/>
</dbReference>
<feature type="domain" description="FAT" evidence="4">
    <location>
        <begin position="2646"/>
        <end position="3217"/>
    </location>
</feature>
<dbReference type="GO" id="GO:0004672">
    <property type="term" value="F:protein kinase activity"/>
    <property type="evidence" value="ECO:0007669"/>
    <property type="project" value="UniProtKB-ARBA"/>
</dbReference>
<dbReference type="Pfam" id="PF02259">
    <property type="entry name" value="FAT"/>
    <property type="match status" value="1"/>
</dbReference>
<dbReference type="Pfam" id="PF02260">
    <property type="entry name" value="FATC"/>
    <property type="match status" value="1"/>
</dbReference>
<feature type="region of interest" description="Disordered" evidence="2">
    <location>
        <begin position="3239"/>
        <end position="3266"/>
    </location>
</feature>
<dbReference type="GO" id="GO:0006355">
    <property type="term" value="P:regulation of DNA-templated transcription"/>
    <property type="evidence" value="ECO:0007669"/>
    <property type="project" value="TreeGrafter"/>
</dbReference>
<dbReference type="SUPFAM" id="SSF48371">
    <property type="entry name" value="ARM repeat"/>
    <property type="match status" value="2"/>
</dbReference>
<dbReference type="InterPro" id="IPR046805">
    <property type="entry name" value="Tra1_ring"/>
</dbReference>
<name>A0A7R8UXP4_HERIL</name>
<evidence type="ECO:0000256" key="2">
    <source>
        <dbReference type="SAM" id="MobiDB-lite"/>
    </source>
</evidence>
<evidence type="ECO:0008006" key="8">
    <source>
        <dbReference type="Google" id="ProtNLM"/>
    </source>
</evidence>
<dbReference type="CDD" id="cd05163">
    <property type="entry name" value="PIKK_TRRAP"/>
    <property type="match status" value="1"/>
</dbReference>
<dbReference type="InterPro" id="IPR000403">
    <property type="entry name" value="PI3/4_kinase_cat_dom"/>
</dbReference>
<dbReference type="SMART" id="SM00146">
    <property type="entry name" value="PI3Kc"/>
    <property type="match status" value="1"/>
</dbReference>
<dbReference type="SMART" id="SM01343">
    <property type="entry name" value="FATC"/>
    <property type="match status" value="1"/>
</dbReference>
<feature type="domain" description="PI3K/PI4K catalytic" evidence="3">
    <location>
        <begin position="3479"/>
        <end position="3801"/>
    </location>
</feature>
<dbReference type="PROSITE" id="PS51190">
    <property type="entry name" value="FATC"/>
    <property type="match status" value="1"/>
</dbReference>
<comment type="similarity">
    <text evidence="1">Belongs to the PI3/PI4-kinase family. TRA1 subfamily.</text>
</comment>
<dbReference type="GO" id="GO:0006281">
    <property type="term" value="P:DNA repair"/>
    <property type="evidence" value="ECO:0007669"/>
    <property type="project" value="TreeGrafter"/>
</dbReference>
<dbReference type="Gene3D" id="3.30.1010.10">
    <property type="entry name" value="Phosphatidylinositol 3-kinase Catalytic Subunit, Chain A, domain 4"/>
    <property type="match status" value="1"/>
</dbReference>
<evidence type="ECO:0000313" key="6">
    <source>
        <dbReference type="EMBL" id="CAD7088476.1"/>
    </source>
</evidence>
<dbReference type="InterPro" id="IPR011990">
    <property type="entry name" value="TPR-like_helical_dom_sf"/>
</dbReference>
<dbReference type="EMBL" id="LR899012">
    <property type="protein sequence ID" value="CAD7088476.1"/>
    <property type="molecule type" value="Genomic_DNA"/>
</dbReference>
<dbReference type="PROSITE" id="PS51189">
    <property type="entry name" value="FAT"/>
    <property type="match status" value="1"/>
</dbReference>
<reference evidence="6 7" key="1">
    <citation type="submission" date="2020-11" db="EMBL/GenBank/DDBJ databases">
        <authorList>
            <person name="Wallbank WR R."/>
            <person name="Pardo Diaz C."/>
            <person name="Kozak K."/>
            <person name="Martin S."/>
            <person name="Jiggins C."/>
            <person name="Moest M."/>
            <person name="Warren A I."/>
            <person name="Generalovic N T."/>
            <person name="Byers J.R.P. K."/>
            <person name="Montejo-Kovacevich G."/>
            <person name="Yen C E."/>
        </authorList>
    </citation>
    <scope>NUCLEOTIDE SEQUENCE [LARGE SCALE GENOMIC DNA]</scope>
</reference>
<dbReference type="GO" id="GO:0005634">
    <property type="term" value="C:nucleus"/>
    <property type="evidence" value="ECO:0007669"/>
    <property type="project" value="TreeGrafter"/>
</dbReference>
<dbReference type="OMA" id="CLDLYGQ"/>
<dbReference type="InterPro" id="IPR003151">
    <property type="entry name" value="PIK-rel_kinase_FAT"/>
</dbReference>
<evidence type="ECO:0000259" key="4">
    <source>
        <dbReference type="PROSITE" id="PS51189"/>
    </source>
</evidence>
<dbReference type="InterPro" id="IPR014009">
    <property type="entry name" value="PIK_FAT"/>
</dbReference>
<evidence type="ECO:0000259" key="5">
    <source>
        <dbReference type="PROSITE" id="PS51190"/>
    </source>
</evidence>
<dbReference type="PROSITE" id="PS50290">
    <property type="entry name" value="PI3_4_KINASE_3"/>
    <property type="match status" value="1"/>
</dbReference>
<feature type="region of interest" description="Disordered" evidence="2">
    <location>
        <begin position="1979"/>
        <end position="2011"/>
    </location>
</feature>
<dbReference type="GO" id="GO:0000124">
    <property type="term" value="C:SAGA complex"/>
    <property type="evidence" value="ECO:0007669"/>
    <property type="project" value="TreeGrafter"/>
</dbReference>
<protein>
    <recommendedName>
        <fullName evidence="8">Transcription-associated protein 1</fullName>
    </recommendedName>
</protein>
<dbReference type="Pfam" id="PF20206">
    <property type="entry name" value="Tra1_ring"/>
    <property type="match status" value="1"/>
</dbReference>
<accession>A0A7R8UXP4</accession>
<proteinExistence type="inferred from homology"/>
<dbReference type="InterPro" id="IPR011989">
    <property type="entry name" value="ARM-like"/>
</dbReference>
<dbReference type="InterPro" id="IPR011009">
    <property type="entry name" value="Kinase-like_dom_sf"/>
</dbReference>
<evidence type="ECO:0000313" key="7">
    <source>
        <dbReference type="Proteomes" id="UP000594454"/>
    </source>
</evidence>
<evidence type="ECO:0000259" key="3">
    <source>
        <dbReference type="PROSITE" id="PS50290"/>
    </source>
</evidence>